<dbReference type="RefSeq" id="WP_087738355.1">
    <property type="nucleotide sequence ID" value="NZ_CYGY02000068.1"/>
</dbReference>
<sequence>MTNRIELEHDENYAKLLHIKRDIYTVGGSVAFDQAVLKEGYEVFRSGGAGFLSIASPVARMEICEWRGRHAIVWDARWLEFVTAFCRLNLPRFLLDETKHRPFRWNGFVDLENLVTLFLMEQLCFRGESEVGLALSLKKMLVSKGLTATAVLTTPPPFPDAQLRRLYKDCIRFFEDSMQHLTLSHEFTHLAFNLGVLQHDVAAEQLKPLVGQLVDLARRCGPESVARFTEQERRFGGTEIIEEICRRLLGDGTSNESIEESYCDVNASSHYARRYVAPRVARHNDNALFRRGYWVIVNYHTALFLFHKIAFTADTIISRKGWYGVGFSGAAAAREGISRSIYRNAVKNVGGRCTFSNRADELQRDFDRLDHQAATLLSETFECLSDFAFDQRWAGWTARASDEVVAAGGIEAARGEVLQFLGWPRP</sequence>
<keyword evidence="2" id="KW-1185">Reference proteome</keyword>
<name>A0A1N7SPD1_9BURK</name>
<evidence type="ECO:0000313" key="2">
    <source>
        <dbReference type="Proteomes" id="UP000195569"/>
    </source>
</evidence>
<organism evidence="1 2">
    <name type="scientific">Paraburkholderia piptadeniae</name>
    <dbReference type="NCBI Taxonomy" id="1701573"/>
    <lineage>
        <taxon>Bacteria</taxon>
        <taxon>Pseudomonadati</taxon>
        <taxon>Pseudomonadota</taxon>
        <taxon>Betaproteobacteria</taxon>
        <taxon>Burkholderiales</taxon>
        <taxon>Burkholderiaceae</taxon>
        <taxon>Paraburkholderia</taxon>
    </lineage>
</organism>
<dbReference type="EMBL" id="CYGY02000068">
    <property type="protein sequence ID" value="SIT49284.1"/>
    <property type="molecule type" value="Genomic_DNA"/>
</dbReference>
<proteinExistence type="predicted"/>
<comment type="caution">
    <text evidence="1">The sequence shown here is derived from an EMBL/GenBank/DDBJ whole genome shotgun (WGS) entry which is preliminary data.</text>
</comment>
<reference evidence="1" key="1">
    <citation type="submission" date="2016-12" db="EMBL/GenBank/DDBJ databases">
        <authorList>
            <person name="Moulin L."/>
        </authorList>
    </citation>
    <scope>NUCLEOTIDE SEQUENCE [LARGE SCALE GENOMIC DNA]</scope>
    <source>
        <strain evidence="1">STM 7183</strain>
    </source>
</reference>
<dbReference type="OrthoDB" id="9888030at2"/>
<dbReference type="Proteomes" id="UP000195569">
    <property type="component" value="Unassembled WGS sequence"/>
</dbReference>
<evidence type="ECO:0000313" key="1">
    <source>
        <dbReference type="EMBL" id="SIT49284.1"/>
    </source>
</evidence>
<accession>A0A1N7SPD1</accession>
<gene>
    <name evidence="1" type="ORF">BN2476_680049</name>
</gene>
<dbReference type="AlphaFoldDB" id="A0A1N7SPD1"/>
<protein>
    <submittedName>
        <fullName evidence="1">Uncharacterized protein</fullName>
    </submittedName>
</protein>